<evidence type="ECO:0000256" key="15">
    <source>
        <dbReference type="ARBA" id="ARBA00065167"/>
    </source>
</evidence>
<protein>
    <recommendedName>
        <fullName evidence="4">ATP-dependent DNA helicase 2 subunit 1</fullName>
        <ecNumber evidence="3">3.6.4.12</ecNumber>
    </recommendedName>
</protein>
<organism evidence="17 18">
    <name type="scientific">Larinioides sclopetarius</name>
    <dbReference type="NCBI Taxonomy" id="280406"/>
    <lineage>
        <taxon>Eukaryota</taxon>
        <taxon>Metazoa</taxon>
        <taxon>Ecdysozoa</taxon>
        <taxon>Arthropoda</taxon>
        <taxon>Chelicerata</taxon>
        <taxon>Arachnida</taxon>
        <taxon>Araneae</taxon>
        <taxon>Araneomorphae</taxon>
        <taxon>Entelegynae</taxon>
        <taxon>Araneoidea</taxon>
        <taxon>Araneidae</taxon>
        <taxon>Larinioides</taxon>
    </lineage>
</organism>
<evidence type="ECO:0000313" key="18">
    <source>
        <dbReference type="Proteomes" id="UP001497382"/>
    </source>
</evidence>
<dbReference type="InterPro" id="IPR027388">
    <property type="entry name" value="Ku70_bridge/pillars_dom_sf"/>
</dbReference>
<evidence type="ECO:0000256" key="9">
    <source>
        <dbReference type="ARBA" id="ARBA00022840"/>
    </source>
</evidence>
<comment type="subcellular location">
    <subcellularLocation>
        <location evidence="1">Nucleus</location>
    </subcellularLocation>
</comment>
<dbReference type="PANTHER" id="PTHR12604">
    <property type="entry name" value="KU AUTOANTIGEN DNA HELICASE"/>
    <property type="match status" value="1"/>
</dbReference>
<dbReference type="Gene3D" id="1.10.720.30">
    <property type="entry name" value="SAP domain"/>
    <property type="match status" value="1"/>
</dbReference>
<dbReference type="Pfam" id="PF02735">
    <property type="entry name" value="Ku"/>
    <property type="match status" value="1"/>
</dbReference>
<sequence length="607" mass="69362">MNPTWEDPIPDEDDDENVYDKGFIRGRDAVIFLIDASREMFQPLPAHPEEEMIHPTCPFQLSLKCARTTLTNKIISSNKDLTGIVLFGTDKTKNTRNDTDFKHIYVFHDLCEPGAERVLETEELMSLDANSFPESFGHSTDFSLADALWVCSIMFSNCKYTLAHRRILLFTAIDNPHEGSPQLQLQARTKAKDLHESNIDIDLMHIQLPTQEFDPSKFYKHIALTADDEYYSMPNASDRLDDLLTRVRCKEHRKRPLGSLNFTVGEGVTVAFKMYKLVVPTSKPTPVKLAKENNAELTTVTNTFLGDTGEILLPSDLKKFQEYGGKKIYVTDDEAKQIRHFDSPGLLLMGFKPKSCLKTHYHLKPSMFLYPDEKAIEGSTRLCFAFLIQCQRRDYVPICRLISRNNDPPKFVALLPQEEQVDNRGFQIVPPGFHVVYLPFMEDIRNVKVDSKHNPSEALIEKSKEIIKKLQFAYHPESFENPVLQKHWRNIEALALNRDAPEEIIDYTLPTKDVIEKRAGRLIDEFKALLCPGTPEPNSGAMYGSPAKRPRVDDSAVPLTLQHEVATGQLPRYKVNVLKEFCKRNGIRCGSKKADIMEAIKRFYLEH</sequence>
<evidence type="ECO:0000256" key="7">
    <source>
        <dbReference type="ARBA" id="ARBA00022801"/>
    </source>
</evidence>
<dbReference type="Proteomes" id="UP001497382">
    <property type="component" value="Unassembled WGS sequence"/>
</dbReference>
<keyword evidence="9" id="KW-0067">ATP-binding</keyword>
<dbReference type="InterPro" id="IPR047087">
    <property type="entry name" value="KU70_core_dom"/>
</dbReference>
<evidence type="ECO:0000256" key="6">
    <source>
        <dbReference type="ARBA" id="ARBA00022763"/>
    </source>
</evidence>
<evidence type="ECO:0000256" key="11">
    <source>
        <dbReference type="ARBA" id="ARBA00023172"/>
    </source>
</evidence>
<dbReference type="InterPro" id="IPR036465">
    <property type="entry name" value="vWFA_dom_sf"/>
</dbReference>
<dbReference type="Gene3D" id="2.40.290.10">
    <property type="match status" value="1"/>
</dbReference>
<reference evidence="17 18" key="1">
    <citation type="submission" date="2024-04" db="EMBL/GenBank/DDBJ databases">
        <authorList>
            <person name="Rising A."/>
            <person name="Reimegard J."/>
            <person name="Sonavane S."/>
            <person name="Akerstrom W."/>
            <person name="Nylinder S."/>
            <person name="Hedman E."/>
            <person name="Kallberg Y."/>
        </authorList>
    </citation>
    <scope>NUCLEOTIDE SEQUENCE [LARGE SCALE GENOMIC DNA]</scope>
</reference>
<dbReference type="PANTHER" id="PTHR12604:SF2">
    <property type="entry name" value="X-RAY REPAIR CROSS-COMPLEMENTING PROTEIN 6"/>
    <property type="match status" value="1"/>
</dbReference>
<comment type="caution">
    <text evidence="17">The sequence shown here is derived from an EMBL/GenBank/DDBJ whole genome shotgun (WGS) entry which is preliminary data.</text>
</comment>
<dbReference type="PIRSF" id="PIRSF003033">
    <property type="entry name" value="Ku70"/>
    <property type="match status" value="1"/>
</dbReference>
<dbReference type="Pfam" id="PF03730">
    <property type="entry name" value="Ku_C"/>
    <property type="match status" value="1"/>
</dbReference>
<dbReference type="Pfam" id="PF03731">
    <property type="entry name" value="Ku_N"/>
    <property type="match status" value="1"/>
</dbReference>
<dbReference type="GO" id="GO:0005524">
    <property type="term" value="F:ATP binding"/>
    <property type="evidence" value="ECO:0007669"/>
    <property type="project" value="UniProtKB-KW"/>
</dbReference>
<dbReference type="InterPro" id="IPR036361">
    <property type="entry name" value="SAP_dom_sf"/>
</dbReference>
<dbReference type="CDD" id="cd00788">
    <property type="entry name" value="KU70"/>
    <property type="match status" value="1"/>
</dbReference>
<evidence type="ECO:0000256" key="10">
    <source>
        <dbReference type="ARBA" id="ARBA00023125"/>
    </source>
</evidence>
<dbReference type="GO" id="GO:0003678">
    <property type="term" value="F:DNA helicase activity"/>
    <property type="evidence" value="ECO:0007669"/>
    <property type="project" value="UniProtKB-EC"/>
</dbReference>
<dbReference type="CDD" id="cd01458">
    <property type="entry name" value="vWA_ku"/>
    <property type="match status" value="1"/>
</dbReference>
<dbReference type="InterPro" id="IPR006164">
    <property type="entry name" value="DNA_bd_Ku70/Ku80"/>
</dbReference>
<keyword evidence="10" id="KW-0238">DNA-binding</keyword>
<evidence type="ECO:0000256" key="13">
    <source>
        <dbReference type="ARBA" id="ARBA00023242"/>
    </source>
</evidence>
<dbReference type="FunFam" id="3.40.50.410:FF:000080">
    <property type="entry name" value="X-ray repair-complementing defective repair in Chinese hamster cells 6"/>
    <property type="match status" value="1"/>
</dbReference>
<keyword evidence="5" id="KW-0547">Nucleotide-binding</keyword>
<evidence type="ECO:0000256" key="4">
    <source>
        <dbReference type="ARBA" id="ARBA00014630"/>
    </source>
</evidence>
<dbReference type="GO" id="GO:0006310">
    <property type="term" value="P:DNA recombination"/>
    <property type="evidence" value="ECO:0007669"/>
    <property type="project" value="UniProtKB-KW"/>
</dbReference>
<dbReference type="Gene3D" id="1.10.1600.10">
    <property type="match status" value="1"/>
</dbReference>
<dbReference type="InterPro" id="IPR006165">
    <property type="entry name" value="Ku70"/>
</dbReference>
<dbReference type="Gene3D" id="3.40.50.410">
    <property type="entry name" value="von Willebrand factor, type A domain"/>
    <property type="match status" value="1"/>
</dbReference>
<evidence type="ECO:0000256" key="14">
    <source>
        <dbReference type="ARBA" id="ARBA00047995"/>
    </source>
</evidence>
<keyword evidence="6" id="KW-0227">DNA damage</keyword>
<dbReference type="SUPFAM" id="SSF100939">
    <property type="entry name" value="SPOC domain-like"/>
    <property type="match status" value="1"/>
</dbReference>
<evidence type="ECO:0000256" key="12">
    <source>
        <dbReference type="ARBA" id="ARBA00023204"/>
    </source>
</evidence>
<dbReference type="GO" id="GO:0003690">
    <property type="term" value="F:double-stranded DNA binding"/>
    <property type="evidence" value="ECO:0007669"/>
    <property type="project" value="TreeGrafter"/>
</dbReference>
<dbReference type="GO" id="GO:0016787">
    <property type="term" value="F:hydrolase activity"/>
    <property type="evidence" value="ECO:0007669"/>
    <property type="project" value="UniProtKB-KW"/>
</dbReference>
<dbReference type="FunFam" id="2.40.290.10:FF:000001">
    <property type="entry name" value="X-ray repair cross complementing 6"/>
    <property type="match status" value="1"/>
</dbReference>
<evidence type="ECO:0000256" key="8">
    <source>
        <dbReference type="ARBA" id="ARBA00022806"/>
    </source>
</evidence>
<keyword evidence="11" id="KW-0233">DNA recombination</keyword>
<evidence type="ECO:0000256" key="3">
    <source>
        <dbReference type="ARBA" id="ARBA00012551"/>
    </source>
</evidence>
<evidence type="ECO:0000259" key="16">
    <source>
        <dbReference type="SMART" id="SM00559"/>
    </source>
</evidence>
<dbReference type="InterPro" id="IPR005161">
    <property type="entry name" value="Ku_N"/>
</dbReference>
<keyword evidence="18" id="KW-1185">Reference proteome</keyword>
<evidence type="ECO:0000313" key="17">
    <source>
        <dbReference type="EMBL" id="CAL1277496.1"/>
    </source>
</evidence>
<dbReference type="InterPro" id="IPR016194">
    <property type="entry name" value="SPOC-like_C_dom_sf"/>
</dbReference>
<dbReference type="GO" id="GO:0042162">
    <property type="term" value="F:telomeric DNA binding"/>
    <property type="evidence" value="ECO:0007669"/>
    <property type="project" value="InterPro"/>
</dbReference>
<dbReference type="GO" id="GO:0043564">
    <property type="term" value="C:Ku70:Ku80 complex"/>
    <property type="evidence" value="ECO:0007669"/>
    <property type="project" value="InterPro"/>
</dbReference>
<keyword evidence="13" id="KW-0539">Nucleus</keyword>
<keyword evidence="12" id="KW-0234">DNA repair</keyword>
<evidence type="ECO:0000256" key="1">
    <source>
        <dbReference type="ARBA" id="ARBA00004123"/>
    </source>
</evidence>
<evidence type="ECO:0000256" key="5">
    <source>
        <dbReference type="ARBA" id="ARBA00022741"/>
    </source>
</evidence>
<dbReference type="SUPFAM" id="SSF68906">
    <property type="entry name" value="SAP domain"/>
    <property type="match status" value="1"/>
</dbReference>
<dbReference type="EC" id="3.6.4.12" evidence="3"/>
<proteinExistence type="inferred from homology"/>
<comment type="catalytic activity">
    <reaction evidence="14">
        <text>ATP + H2O = ADP + phosphate + H(+)</text>
        <dbReference type="Rhea" id="RHEA:13065"/>
        <dbReference type="ChEBI" id="CHEBI:15377"/>
        <dbReference type="ChEBI" id="CHEBI:15378"/>
        <dbReference type="ChEBI" id="CHEBI:30616"/>
        <dbReference type="ChEBI" id="CHEBI:43474"/>
        <dbReference type="ChEBI" id="CHEBI:456216"/>
        <dbReference type="EC" id="3.6.4.12"/>
    </reaction>
</comment>
<name>A0AAV2A0D5_9ARAC</name>
<dbReference type="SMART" id="SM00559">
    <property type="entry name" value="Ku78"/>
    <property type="match status" value="1"/>
</dbReference>
<dbReference type="AlphaFoldDB" id="A0AAV2A0D5"/>
<dbReference type="EMBL" id="CAXIEN010000102">
    <property type="protein sequence ID" value="CAL1277496.1"/>
    <property type="molecule type" value="Genomic_DNA"/>
</dbReference>
<dbReference type="Gene3D" id="4.10.970.10">
    <property type="entry name" value="Ku70, bridge and pillars"/>
    <property type="match status" value="1"/>
</dbReference>
<dbReference type="GO" id="GO:0003684">
    <property type="term" value="F:damaged DNA binding"/>
    <property type="evidence" value="ECO:0007669"/>
    <property type="project" value="InterPro"/>
</dbReference>
<dbReference type="GO" id="GO:0000723">
    <property type="term" value="P:telomere maintenance"/>
    <property type="evidence" value="ECO:0007669"/>
    <property type="project" value="InterPro"/>
</dbReference>
<dbReference type="InterPro" id="IPR005160">
    <property type="entry name" value="Ku_C"/>
</dbReference>
<keyword evidence="8" id="KW-0347">Helicase</keyword>
<dbReference type="NCBIfam" id="TIGR00578">
    <property type="entry name" value="ku70"/>
    <property type="match status" value="1"/>
</dbReference>
<accession>A0AAV2A0D5</accession>
<evidence type="ECO:0000256" key="2">
    <source>
        <dbReference type="ARBA" id="ARBA00005240"/>
    </source>
</evidence>
<dbReference type="GO" id="GO:0006303">
    <property type="term" value="P:double-strand break repair via nonhomologous end joining"/>
    <property type="evidence" value="ECO:0007669"/>
    <property type="project" value="InterPro"/>
</dbReference>
<comment type="subunit">
    <text evidence="15">Heterodimer of a 70 kDa and a 80 kDa subunit.</text>
</comment>
<comment type="similarity">
    <text evidence="2">Belongs to the ku70 family.</text>
</comment>
<keyword evidence="7" id="KW-0378">Hydrolase</keyword>
<feature type="domain" description="Ku" evidence="16">
    <location>
        <begin position="309"/>
        <end position="456"/>
    </location>
</feature>
<dbReference type="SUPFAM" id="SSF53300">
    <property type="entry name" value="vWA-like"/>
    <property type="match status" value="1"/>
</dbReference>
<gene>
    <name evidence="17" type="ORF">LARSCL_LOCUS9258</name>
</gene>